<accession>A0A640T8F6</accession>
<dbReference type="EMBL" id="CP114202">
    <property type="protein sequence ID" value="WAT94881.1"/>
    <property type="molecule type" value="Genomic_DNA"/>
</dbReference>
<protein>
    <recommendedName>
        <fullName evidence="6">Terminase small subunit</fullName>
    </recommendedName>
</protein>
<evidence type="ECO:0000313" key="2">
    <source>
        <dbReference type="EMBL" id="GFE20027.1"/>
    </source>
</evidence>
<dbReference type="RefSeq" id="WP_159484018.1">
    <property type="nucleotide sequence ID" value="NZ_BLIP01000001.1"/>
</dbReference>
<evidence type="ECO:0000313" key="3">
    <source>
        <dbReference type="EMBL" id="WAT94881.1"/>
    </source>
</evidence>
<evidence type="ECO:0000313" key="5">
    <source>
        <dbReference type="Proteomes" id="UP001210609"/>
    </source>
</evidence>
<gene>
    <name evidence="2" type="ORF">Sliba_04800</name>
    <name evidence="3" type="ORF">STRLI_000553</name>
</gene>
<name>A0A640T8F6_STRNI</name>
<evidence type="ECO:0000256" key="1">
    <source>
        <dbReference type="SAM" id="MobiDB-lite"/>
    </source>
</evidence>
<reference evidence="3 5" key="2">
    <citation type="submission" date="2022-12" db="EMBL/GenBank/DDBJ databases">
        <authorList>
            <person name="Ruckert C."/>
            <person name="Busche T."/>
            <person name="Kalinowski J."/>
            <person name="Wittmann C."/>
        </authorList>
    </citation>
    <scope>NUCLEOTIDE SEQUENCE [LARGE SCALE GENOMIC DNA]</scope>
    <source>
        <strain evidence="3 5">DSM 40555</strain>
    </source>
</reference>
<dbReference type="EMBL" id="BLIP01000001">
    <property type="protein sequence ID" value="GFE20027.1"/>
    <property type="molecule type" value="Genomic_DNA"/>
</dbReference>
<dbReference type="AlphaFoldDB" id="A0A640T8F6"/>
<keyword evidence="5" id="KW-1185">Reference proteome</keyword>
<feature type="region of interest" description="Disordered" evidence="1">
    <location>
        <begin position="95"/>
        <end position="119"/>
    </location>
</feature>
<reference evidence="2 4" key="1">
    <citation type="submission" date="2019-12" db="EMBL/GenBank/DDBJ databases">
        <title>Whole genome shotgun sequence of Streptomyces libani subsp. libani NBRC 13452.</title>
        <authorList>
            <person name="Ichikawa N."/>
            <person name="Kimura A."/>
            <person name="Kitahashi Y."/>
            <person name="Komaki H."/>
            <person name="Tamura T."/>
        </authorList>
    </citation>
    <scope>NUCLEOTIDE SEQUENCE [LARGE SCALE GENOMIC DNA]</scope>
    <source>
        <strain evidence="2 4">NBRC 13452</strain>
    </source>
</reference>
<dbReference type="Proteomes" id="UP000429552">
    <property type="component" value="Unassembled WGS sequence"/>
</dbReference>
<dbReference type="Proteomes" id="UP001210609">
    <property type="component" value="Chromosome"/>
</dbReference>
<sequence length="119" mass="13020">MSKNTDAPEGLGPKALEVWTEIAGGYELRIDERRVLEDACREIDLIERLEEELKSADLIVTGSMGQPVASPLVQELRQHRGVLARLLGWLKLPDEDAPAKGDTSASARQAAMARWGRGA</sequence>
<evidence type="ECO:0000313" key="4">
    <source>
        <dbReference type="Proteomes" id="UP000429552"/>
    </source>
</evidence>
<proteinExistence type="predicted"/>
<organism evidence="2 4">
    <name type="scientific">Streptomyces nigrescens</name>
    <dbReference type="NCBI Taxonomy" id="1920"/>
    <lineage>
        <taxon>Bacteria</taxon>
        <taxon>Bacillati</taxon>
        <taxon>Actinomycetota</taxon>
        <taxon>Actinomycetes</taxon>
        <taxon>Kitasatosporales</taxon>
        <taxon>Streptomycetaceae</taxon>
        <taxon>Streptomyces</taxon>
    </lineage>
</organism>
<evidence type="ECO:0008006" key="6">
    <source>
        <dbReference type="Google" id="ProtNLM"/>
    </source>
</evidence>